<keyword evidence="4" id="KW-1185">Reference proteome</keyword>
<dbReference type="RefSeq" id="WP_112584506.1">
    <property type="nucleotide sequence ID" value="NZ_JBFAQI010000005.1"/>
</dbReference>
<dbReference type="EMBL" id="PYAA01000017">
    <property type="protein sequence ID" value="RAO01000.1"/>
    <property type="molecule type" value="Genomic_DNA"/>
</dbReference>
<dbReference type="EMBL" id="PYAC01000043">
    <property type="protein sequence ID" value="RAO09141.1"/>
    <property type="molecule type" value="Genomic_DNA"/>
</dbReference>
<protein>
    <submittedName>
        <fullName evidence="1">Uncharacterized protein</fullName>
    </submittedName>
</protein>
<sequence>MPVTIESKEDAGAALERVGFLQQQVDAGQIDPASAGPEIVDTLNAVVSFFVLIGATGNLYTALVEPLMQWNIYSVSLKFLRGPETPETQSARELFEMISTFYHKWEVLKTE</sequence>
<evidence type="ECO:0000313" key="1">
    <source>
        <dbReference type="EMBL" id="RAO01000.1"/>
    </source>
</evidence>
<gene>
    <name evidence="1" type="ORF">LAH08_03253</name>
    <name evidence="2" type="ORF">MED15_06605</name>
</gene>
<evidence type="ECO:0000313" key="4">
    <source>
        <dbReference type="Proteomes" id="UP000249045"/>
    </source>
</evidence>
<dbReference type="AlphaFoldDB" id="A0A328N2U9"/>
<dbReference type="Proteomes" id="UP000249045">
    <property type="component" value="Unassembled WGS sequence"/>
</dbReference>
<name>A0A328N2U9_9ACTN</name>
<comment type="caution">
    <text evidence="1">The sequence shown here is derived from an EMBL/GenBank/DDBJ whole genome shotgun (WGS) entry which is preliminary data.</text>
</comment>
<organism evidence="1 3">
    <name type="scientific">Micromonospora noduli</name>
    <dbReference type="NCBI Taxonomy" id="709876"/>
    <lineage>
        <taxon>Bacteria</taxon>
        <taxon>Bacillati</taxon>
        <taxon>Actinomycetota</taxon>
        <taxon>Actinomycetes</taxon>
        <taxon>Micromonosporales</taxon>
        <taxon>Micromonosporaceae</taxon>
        <taxon>Micromonospora</taxon>
    </lineage>
</organism>
<accession>A0A328N2U9</accession>
<reference evidence="3 4" key="1">
    <citation type="submission" date="2018-03" db="EMBL/GenBank/DDBJ databases">
        <title>Defining the species Micromonospora saelicesensis and Micromonospora noduli under the framework of genomics.</title>
        <authorList>
            <person name="Riesco R."/>
            <person name="Trujillo M.E."/>
        </authorList>
    </citation>
    <scope>NUCLEOTIDE SEQUENCE [LARGE SCALE GENOMIC DNA]</scope>
    <source>
        <strain evidence="1 3">LAH08</strain>
        <strain evidence="2 4">MED15</strain>
    </source>
</reference>
<evidence type="ECO:0000313" key="3">
    <source>
        <dbReference type="Proteomes" id="UP000248966"/>
    </source>
</evidence>
<evidence type="ECO:0000313" key="2">
    <source>
        <dbReference type="EMBL" id="RAO09141.1"/>
    </source>
</evidence>
<proteinExistence type="predicted"/>
<dbReference type="Proteomes" id="UP000248966">
    <property type="component" value="Unassembled WGS sequence"/>
</dbReference>